<dbReference type="EC" id="2.3.2.2" evidence="1"/>
<evidence type="ECO:0000313" key="1">
    <source>
        <dbReference type="EMBL" id="MFM0107385.1"/>
    </source>
</evidence>
<dbReference type="Proteomes" id="UP001629235">
    <property type="component" value="Unassembled WGS sequence"/>
</dbReference>
<comment type="caution">
    <text evidence="1">The sequence shown here is derived from an EMBL/GenBank/DDBJ whole genome shotgun (WGS) entry which is preliminary data.</text>
</comment>
<gene>
    <name evidence="1" type="primary">ggt</name>
    <name evidence="1" type="ORF">PQR01_28890</name>
</gene>
<evidence type="ECO:0000313" key="2">
    <source>
        <dbReference type="Proteomes" id="UP001629235"/>
    </source>
</evidence>
<protein>
    <submittedName>
        <fullName evidence="1">Gamma-glutamyltransferase</fullName>
        <ecNumber evidence="1">2.3.2.2</ecNumber>
    </submittedName>
</protein>
<keyword evidence="1" id="KW-0808">Transferase</keyword>
<proteinExistence type="predicted"/>
<keyword evidence="2" id="KW-1185">Reference proteome</keyword>
<name>A0ACC7NKT0_9BURK</name>
<dbReference type="EMBL" id="JAQQDW010000079">
    <property type="protein sequence ID" value="MFM0107385.1"/>
    <property type="molecule type" value="Genomic_DNA"/>
</dbReference>
<organism evidence="1 2">
    <name type="scientific">Paraburkholderia rhynchosiae</name>
    <dbReference type="NCBI Taxonomy" id="487049"/>
    <lineage>
        <taxon>Bacteria</taxon>
        <taxon>Pseudomonadati</taxon>
        <taxon>Pseudomonadota</taxon>
        <taxon>Betaproteobacteria</taxon>
        <taxon>Burkholderiales</taxon>
        <taxon>Burkholderiaceae</taxon>
        <taxon>Paraburkholderia</taxon>
    </lineage>
</organism>
<accession>A0ACC7NKT0</accession>
<sequence length="587" mass="62522">MPVPTHGAPRVLFASLSSPRIARAAILCAAFGALAGGVVAPAPALAKTAPPKPALDASAVAVPDRYGADTAQQIFAAGGNAVDAAVAIAFTLAVTRPDAGNIGGGGFMTLFMDGKPYFLDYRERAPQQANRDMYLDDKGNLVAGMSVVGHRAVGVPGTVEGMWEAQQRFGKLKWTQVLAPAIRYATDGFAVDPSLQQRRDAAVKSFTGKTNFDAYFSGLKAGATFRQPELAQTLTRIAGDGGREFYEGRTADQIAQQMYGHGLVTKQDLIQYKAVWRQPLSADWNGYRVITAPPPSSGGIGLIQMLKMKADLKAAFDGVELNSAPYIHLIAQIEDRVFADRQRYLGDPDAYKVLADKLIDDAYLAQRAGEVKPDEVPGATPVKVGLGDAMPEKAQTTHFSVVDKWGNAVSNTYTLNGDFGAGVVVDGGGFLLNDAMDDFVTKQGSESAGGVSGAEVNTVAPGRRPLSSMTPTLLLKDNKVALVIGTPGGSRILTTIFQVMTNLYDFNMAPADALAAMRFHHQLLPQKTIYFEPFHPVTGELAEQLKAMGYTLEEQSFNGDVQMIRVEGATPEPAADPRGVGVGRVIR</sequence>
<reference evidence="1 2" key="1">
    <citation type="journal article" date="2024" name="Chem. Sci.">
        <title>Discovery of megapolipeptins by genome mining of a Burkholderiales bacteria collection.</title>
        <authorList>
            <person name="Paulo B.S."/>
            <person name="Recchia M.J.J."/>
            <person name="Lee S."/>
            <person name="Fergusson C.H."/>
            <person name="Romanowski S.B."/>
            <person name="Hernandez A."/>
            <person name="Krull N."/>
            <person name="Liu D.Y."/>
            <person name="Cavanagh H."/>
            <person name="Bos A."/>
            <person name="Gray C.A."/>
            <person name="Murphy B.T."/>
            <person name="Linington R.G."/>
            <person name="Eustaquio A.S."/>
        </authorList>
    </citation>
    <scope>NUCLEOTIDE SEQUENCE [LARGE SCALE GENOMIC DNA]</scope>
    <source>
        <strain evidence="1 2">RL18-126-BIB-B</strain>
    </source>
</reference>
<keyword evidence="1" id="KW-0012">Acyltransferase</keyword>